<reference evidence="9 10" key="1">
    <citation type="submission" date="2018-11" db="EMBL/GenBank/DDBJ databases">
        <title>Rufibacter latericius sp. nov., isolated from water in Baiyang Lake.</title>
        <authorList>
            <person name="Yang Y."/>
        </authorList>
    </citation>
    <scope>NUCLEOTIDE SEQUENCE [LARGE SCALE GENOMIC DNA]</scope>
    <source>
        <strain evidence="9 10">MCC P1</strain>
    </source>
</reference>
<evidence type="ECO:0000256" key="1">
    <source>
        <dbReference type="ARBA" id="ARBA00004141"/>
    </source>
</evidence>
<evidence type="ECO:0000256" key="2">
    <source>
        <dbReference type="ARBA" id="ARBA00010581"/>
    </source>
</evidence>
<protein>
    <submittedName>
        <fullName evidence="9">Cytochrome c oxidase subunit III</fullName>
    </submittedName>
</protein>
<evidence type="ECO:0000259" key="8">
    <source>
        <dbReference type="PROSITE" id="PS50253"/>
    </source>
</evidence>
<dbReference type="InterPro" id="IPR013833">
    <property type="entry name" value="Cyt_c_oxidase_su3_a-hlx"/>
</dbReference>
<dbReference type="EMBL" id="RJJE01000017">
    <property type="protein sequence ID" value="RNI27930.1"/>
    <property type="molecule type" value="Genomic_DNA"/>
</dbReference>
<dbReference type="Proteomes" id="UP000271010">
    <property type="component" value="Unassembled WGS sequence"/>
</dbReference>
<feature type="transmembrane region" description="Helical" evidence="7">
    <location>
        <begin position="62"/>
        <end position="80"/>
    </location>
</feature>
<evidence type="ECO:0000256" key="3">
    <source>
        <dbReference type="ARBA" id="ARBA00022692"/>
    </source>
</evidence>
<dbReference type="GO" id="GO:0004129">
    <property type="term" value="F:cytochrome-c oxidase activity"/>
    <property type="evidence" value="ECO:0007669"/>
    <property type="project" value="InterPro"/>
</dbReference>
<feature type="transmembrane region" description="Helical" evidence="7">
    <location>
        <begin position="191"/>
        <end position="209"/>
    </location>
</feature>
<organism evidence="9 10">
    <name type="scientific">Rufibacter immobilis</name>
    <dbReference type="NCBI Taxonomy" id="1348778"/>
    <lineage>
        <taxon>Bacteria</taxon>
        <taxon>Pseudomonadati</taxon>
        <taxon>Bacteroidota</taxon>
        <taxon>Cytophagia</taxon>
        <taxon>Cytophagales</taxon>
        <taxon>Hymenobacteraceae</taxon>
        <taxon>Rufibacter</taxon>
    </lineage>
</organism>
<accession>A0A3M9MQZ6</accession>
<evidence type="ECO:0000313" key="9">
    <source>
        <dbReference type="EMBL" id="RNI27930.1"/>
    </source>
</evidence>
<comment type="subcellular location">
    <subcellularLocation>
        <location evidence="6">Cell membrane</location>
        <topology evidence="6">Multi-pass membrane protein</topology>
    </subcellularLocation>
    <subcellularLocation>
        <location evidence="1">Membrane</location>
        <topology evidence="1">Multi-pass membrane protein</topology>
    </subcellularLocation>
</comment>
<dbReference type="RefSeq" id="WP_123134397.1">
    <property type="nucleotide sequence ID" value="NZ_RJJE01000017.1"/>
</dbReference>
<feature type="transmembrane region" description="Helical" evidence="7">
    <location>
        <begin position="139"/>
        <end position="160"/>
    </location>
</feature>
<proteinExistence type="inferred from homology"/>
<dbReference type="PROSITE" id="PS50253">
    <property type="entry name" value="COX3"/>
    <property type="match status" value="1"/>
</dbReference>
<keyword evidence="4 7" id="KW-1133">Transmembrane helix</keyword>
<dbReference type="OrthoDB" id="9810850at2"/>
<feature type="transmembrane region" description="Helical" evidence="7">
    <location>
        <begin position="100"/>
        <end position="119"/>
    </location>
</feature>
<dbReference type="GO" id="GO:0005886">
    <property type="term" value="C:plasma membrane"/>
    <property type="evidence" value="ECO:0007669"/>
    <property type="project" value="UniProtKB-SubCell"/>
</dbReference>
<keyword evidence="10" id="KW-1185">Reference proteome</keyword>
<keyword evidence="5 7" id="KW-0472">Membrane</keyword>
<dbReference type="GO" id="GO:0019646">
    <property type="term" value="P:aerobic electron transport chain"/>
    <property type="evidence" value="ECO:0007669"/>
    <property type="project" value="InterPro"/>
</dbReference>
<dbReference type="PANTHER" id="PTHR11403">
    <property type="entry name" value="CYTOCHROME C OXIDASE SUBUNIT III"/>
    <property type="match status" value="1"/>
</dbReference>
<name>A0A3M9MQZ6_9BACT</name>
<dbReference type="AlphaFoldDB" id="A0A3M9MQZ6"/>
<dbReference type="Gene3D" id="1.20.120.80">
    <property type="entry name" value="Cytochrome c oxidase, subunit III, four-helix bundle"/>
    <property type="match status" value="1"/>
</dbReference>
<comment type="similarity">
    <text evidence="2 6">Belongs to the cytochrome c oxidase subunit 3 family.</text>
</comment>
<dbReference type="InterPro" id="IPR024791">
    <property type="entry name" value="Cyt_c/ubiquinol_Oxase_su3"/>
</dbReference>
<comment type="caution">
    <text evidence="9">The sequence shown here is derived from an EMBL/GenBank/DDBJ whole genome shotgun (WGS) entry which is preliminary data.</text>
</comment>
<evidence type="ECO:0000256" key="7">
    <source>
        <dbReference type="SAM" id="Phobius"/>
    </source>
</evidence>
<gene>
    <name evidence="9" type="ORF">EFA69_17740</name>
</gene>
<evidence type="ECO:0000313" key="10">
    <source>
        <dbReference type="Proteomes" id="UP000271010"/>
    </source>
</evidence>
<feature type="domain" description="Heme-copper oxidase subunit III family profile" evidence="8">
    <location>
        <begin position="26"/>
        <end position="210"/>
    </location>
</feature>
<evidence type="ECO:0000256" key="4">
    <source>
        <dbReference type="ARBA" id="ARBA00022989"/>
    </source>
</evidence>
<feature type="transmembrane region" description="Helical" evidence="7">
    <location>
        <begin position="29"/>
        <end position="50"/>
    </location>
</feature>
<dbReference type="InterPro" id="IPR035973">
    <property type="entry name" value="Cyt_c_oxidase_su3-like_sf"/>
</dbReference>
<sequence>MKSENQNKIGAGKMSSFERIEKVPPLKMLLYISMAGMGMLFLVLTVMFLVKASEAATATPFLLPKLFSVSTVVLLVSSFFMHQAPTFYAQDDLVPMKKHLLRSLVLGSVFCVAQVIAWYEMVEAKIFFNGHPAGTFLYLLSALHLLHIGGGLAFCSYLFVKTNRAAKDPIRTLVFIRDPYRLMQVQMLRSYWHFLDILWIALYFVFLFAL</sequence>
<dbReference type="InterPro" id="IPR000298">
    <property type="entry name" value="Cyt_c_oxidase-like_su3"/>
</dbReference>
<evidence type="ECO:0000256" key="5">
    <source>
        <dbReference type="ARBA" id="ARBA00023136"/>
    </source>
</evidence>
<dbReference type="SUPFAM" id="SSF81452">
    <property type="entry name" value="Cytochrome c oxidase subunit III-like"/>
    <property type="match status" value="1"/>
</dbReference>
<evidence type="ECO:0000256" key="6">
    <source>
        <dbReference type="RuleBase" id="RU003376"/>
    </source>
</evidence>
<dbReference type="PANTHER" id="PTHR11403:SF10">
    <property type="entry name" value="CYTOCHROME C OXIDASE"/>
    <property type="match status" value="1"/>
</dbReference>
<keyword evidence="3 6" id="KW-0812">Transmembrane</keyword>